<dbReference type="Pfam" id="PF00078">
    <property type="entry name" value="RVT_1"/>
    <property type="match status" value="1"/>
</dbReference>
<dbReference type="InterPro" id="IPR000477">
    <property type="entry name" value="RT_dom"/>
</dbReference>
<organism evidence="3 4">
    <name type="scientific">Pinctada imbricata</name>
    <name type="common">Atlantic pearl-oyster</name>
    <name type="synonym">Pinctada martensii</name>
    <dbReference type="NCBI Taxonomy" id="66713"/>
    <lineage>
        <taxon>Eukaryota</taxon>
        <taxon>Metazoa</taxon>
        <taxon>Spiralia</taxon>
        <taxon>Lophotrochozoa</taxon>
        <taxon>Mollusca</taxon>
        <taxon>Bivalvia</taxon>
        <taxon>Autobranchia</taxon>
        <taxon>Pteriomorphia</taxon>
        <taxon>Pterioida</taxon>
        <taxon>Pterioidea</taxon>
        <taxon>Pteriidae</taxon>
        <taxon>Pinctada</taxon>
    </lineage>
</organism>
<dbReference type="CDD" id="cd09275">
    <property type="entry name" value="RNase_HI_RT_DIRS1"/>
    <property type="match status" value="1"/>
</dbReference>
<evidence type="ECO:0000313" key="4">
    <source>
        <dbReference type="Proteomes" id="UP001186944"/>
    </source>
</evidence>
<proteinExistence type="predicted"/>
<keyword evidence="4" id="KW-1185">Reference proteome</keyword>
<gene>
    <name evidence="3" type="ORF">FSP39_000050</name>
</gene>
<dbReference type="PROSITE" id="PS50878">
    <property type="entry name" value="RT_POL"/>
    <property type="match status" value="1"/>
</dbReference>
<dbReference type="PANTHER" id="PTHR33050">
    <property type="entry name" value="REVERSE TRANSCRIPTASE DOMAIN-CONTAINING PROTEIN"/>
    <property type="match status" value="1"/>
</dbReference>
<feature type="compositionally biased region" description="Basic residues" evidence="1">
    <location>
        <begin position="29"/>
        <end position="39"/>
    </location>
</feature>
<evidence type="ECO:0000313" key="3">
    <source>
        <dbReference type="EMBL" id="KAK3105540.1"/>
    </source>
</evidence>
<dbReference type="PANTHER" id="PTHR33050:SF8">
    <property type="entry name" value="REVERSE TRANSCRIPTASE DOMAIN-CONTAINING PROTEIN"/>
    <property type="match status" value="1"/>
</dbReference>
<feature type="domain" description="Reverse transcriptase" evidence="2">
    <location>
        <begin position="424"/>
        <end position="619"/>
    </location>
</feature>
<sequence length="873" mass="97653">MEIVLLNPKDLATVIEFYAITGTMPPKPRQPRQTKRRRVNSPNNILSVESGPQGITESQVTMSADSQMVAGSTDPQVTGPSDATQPIPSVANVAANIDYEQLAKHIVAQQNKAAISNASNLSETTATEQQGQCSNISLPTSSQEFSASSDTISATNLGTILDSVFAGEPASRSNNEIPIEVSESVPLGATVPNKLKQKIWNNEYVDLKSLLPSTGEEPIAITVKAGKIELNHTSNNKLPLSINQWTDAFLIYGSIYLQKFPTEACNVLKYMFTVREISKLHVDQAWRTYDESFRRIRESTIIPWEKPIAELRLKAAAMGVRQPNKSNTYKAKDVLEQNHPPSPSLVPPLAALPTPINPVKLENELEGYNPLKLDYLIQGLKFGFHLGCSKSPSVHPPHNHKSVYSHPDIIEEYINAGLSTNRIKGPFSVPPFHNFKTSPLGVVPKSDPNKFRIIHDLSFPHNDSVNSNIPSEFSQVKYDSIDTVVSLIRKFGKGALMAKSDIKDAFRIIPVSPSDYFLLGFTWKDQFYYERCLPMGASCSCQIFEKLSESLQWIMLEKLNAAGMSHILDDFFFIGPPNSEKCSADLTEFLALCERVNIPINKEKTLQPVTKLIIYGIEVDSVEMMSRLPQDKLDKCRDLLLTFSVRKKVTLRDLQSLIGVLNFACSVVVPGRAFLRRLIDLTIGVTIPHHFIRLTCEARADMSMWLHFLENFNGKSVLFPESWESSDVIRFYTDASGSLGYAAVFGSKWLVGSWFGSMSNLQIAVKELFPIVLSLEIWGNCLCNRKVLFMSDNMAVVQIINKQSSKDKTLMRLVRRLVLTCLRNNIFFKAKHIPGKSNIIADRLSRFQFQEARRLAPFLDKQPTTVPHQLLHI</sequence>
<dbReference type="InterPro" id="IPR043128">
    <property type="entry name" value="Rev_trsase/Diguanyl_cyclase"/>
</dbReference>
<evidence type="ECO:0000259" key="2">
    <source>
        <dbReference type="PROSITE" id="PS50878"/>
    </source>
</evidence>
<name>A0AA88YU29_PINIB</name>
<dbReference type="SUPFAM" id="SSF56672">
    <property type="entry name" value="DNA/RNA polymerases"/>
    <property type="match status" value="1"/>
</dbReference>
<reference evidence="3" key="1">
    <citation type="submission" date="2019-08" db="EMBL/GenBank/DDBJ databases">
        <title>The improved chromosome-level genome for the pearl oyster Pinctada fucata martensii using PacBio sequencing and Hi-C.</title>
        <authorList>
            <person name="Zheng Z."/>
        </authorList>
    </citation>
    <scope>NUCLEOTIDE SEQUENCE</scope>
    <source>
        <strain evidence="3">ZZ-2019</strain>
        <tissue evidence="3">Adductor muscle</tissue>
    </source>
</reference>
<dbReference type="Gene3D" id="3.30.70.270">
    <property type="match status" value="1"/>
</dbReference>
<dbReference type="Gene3D" id="3.10.10.10">
    <property type="entry name" value="HIV Type 1 Reverse Transcriptase, subunit A, domain 1"/>
    <property type="match status" value="1"/>
</dbReference>
<evidence type="ECO:0000256" key="1">
    <source>
        <dbReference type="SAM" id="MobiDB-lite"/>
    </source>
</evidence>
<feature type="region of interest" description="Disordered" evidence="1">
    <location>
        <begin position="22"/>
        <end position="83"/>
    </location>
</feature>
<dbReference type="EMBL" id="VSWD01000003">
    <property type="protein sequence ID" value="KAK3105540.1"/>
    <property type="molecule type" value="Genomic_DNA"/>
</dbReference>
<dbReference type="InterPro" id="IPR043502">
    <property type="entry name" value="DNA/RNA_pol_sf"/>
</dbReference>
<feature type="compositionally biased region" description="Polar residues" evidence="1">
    <location>
        <begin position="53"/>
        <end position="83"/>
    </location>
</feature>
<protein>
    <recommendedName>
        <fullName evidence="2">Reverse transcriptase domain-containing protein</fullName>
    </recommendedName>
</protein>
<accession>A0AA88YU29</accession>
<dbReference type="AlphaFoldDB" id="A0AA88YU29"/>
<dbReference type="InterPro" id="IPR052055">
    <property type="entry name" value="Hepadnavirus_pol/RT"/>
</dbReference>
<comment type="caution">
    <text evidence="3">The sequence shown here is derived from an EMBL/GenBank/DDBJ whole genome shotgun (WGS) entry which is preliminary data.</text>
</comment>
<dbReference type="Proteomes" id="UP001186944">
    <property type="component" value="Unassembled WGS sequence"/>
</dbReference>